<dbReference type="InterPro" id="IPR011009">
    <property type="entry name" value="Kinase-like_dom_sf"/>
</dbReference>
<evidence type="ECO:0000256" key="11">
    <source>
        <dbReference type="ARBA" id="ARBA00023288"/>
    </source>
</evidence>
<comment type="subcellular location">
    <subcellularLocation>
        <location evidence="1">Cell membrane</location>
        <topology evidence="1">Lipid-anchor</topology>
    </subcellularLocation>
</comment>
<dbReference type="PROSITE" id="PS00108">
    <property type="entry name" value="PROTEIN_KINASE_ST"/>
    <property type="match status" value="2"/>
</dbReference>
<dbReference type="Gene3D" id="1.10.510.10">
    <property type="entry name" value="Transferase(Phosphotransferase) domain 1"/>
    <property type="match status" value="2"/>
</dbReference>
<keyword evidence="9 13" id="KW-0067">ATP-binding</keyword>
<comment type="caution">
    <text evidence="16">The sequence shown here is derived from an EMBL/GenBank/DDBJ whole genome shotgun (WGS) entry which is preliminary data.</text>
</comment>
<dbReference type="SMART" id="SM00220">
    <property type="entry name" value="S_TKc"/>
    <property type="match status" value="2"/>
</dbReference>
<keyword evidence="4" id="KW-1003">Cell membrane</keyword>
<evidence type="ECO:0000256" key="6">
    <source>
        <dbReference type="ARBA" id="ARBA00022679"/>
    </source>
</evidence>
<dbReference type="GO" id="GO:0005524">
    <property type="term" value="F:ATP binding"/>
    <property type="evidence" value="ECO:0007669"/>
    <property type="project" value="UniProtKB-UniRule"/>
</dbReference>
<keyword evidence="10" id="KW-0472">Membrane</keyword>
<feature type="domain" description="Protein kinase" evidence="15">
    <location>
        <begin position="99"/>
        <end position="391"/>
    </location>
</feature>
<sequence length="903" mass="99755">MLRCFSCGGNRQLKDIVRDIEDGMVVRSSDSSGSVSGRREVLIAPIYGIQVLKIELLYLFKHGSRRRLFSGRGNENGSQKGNVARSFTFRELSTATRNFRESNLIGEGGFGRVFKGRLDSGQASCAFPTSLSFIVAIKQLNLNGFQGNQEFIVEVLMLSLLHHPNLVNLIGYCTDGDQRLLVYEYMQMGSLEDHLFDIEPDKEPLDWSTRIKIAVGAARGLEYLHCKANPPVIYRDLKSANILLDENFYPKLSDFGLAKLGPVGDNTHVSTRVVGTFGYCAPEYAMSGKLTLKSDIYSFGVVLLELITGRKAIDLSRKAGEQNLVVWSRPFLNNPKNFTRLADPRLQGSFHVRALYQAIAITAMCLQETANLRPLIGDIVVALDTATTRFLEIEILEAFHLFEGCWCKLRCDLQSGLTHEVYSLGCCSNVQSSKAALMLLKDVNFPSVAKAASAIKLPFPFRFIPLYSFIWPEHGAENRGSTVAGGGCAAAEKRSPIVRKPSTPDDSKGKAIRQSKSSNNRHGDENRGSAAAGGGGAAAEAVPPSGRIITPNLKMFTYAELKSATRSFRPETVVGEGGFGKVFKGWVDGETLAPSKPGVGMPVAVKKSNPDSWQGLQEWKAEVEFLGKFSHPNLVKLLGYCWEDKQFLLIYEYMERGSLETHLFRKGGDPIPWDTRLNIATGAAQGLTFLHTTENQVIYRDFKASNILLDRDFNAKLSDFGLAKLGPADGDTHVTTRIIGTYGYAAPEYIATGHLYVKSDVYCFGVMLLELLTGLKVVDVNRPNGSHNLIDWAKPSLTEKRKLKKIMDPRLENQYPPKAAVQAAELVLKCLESEPKHRPSMEEVLVTLQQINSIKMNPKDSKASEKYPAAHHHRQTPGNSHRYSQDRYPLHRNNGGNGGAPSP</sequence>
<dbReference type="OrthoDB" id="4062651at2759"/>
<dbReference type="InterPro" id="IPR000719">
    <property type="entry name" value="Prot_kinase_dom"/>
</dbReference>
<accession>A0A834GS61</accession>
<dbReference type="FunFam" id="3.30.200.20:FF:000266">
    <property type="entry name" value="probable serine/threonine-protein kinase RLCKVII"/>
    <property type="match status" value="1"/>
</dbReference>
<dbReference type="FunFam" id="1.10.510.10:FF:000032">
    <property type="entry name" value="Serine/threonine-protein kinase PBS1"/>
    <property type="match status" value="2"/>
</dbReference>
<evidence type="ECO:0000256" key="2">
    <source>
        <dbReference type="ARBA" id="ARBA00008684"/>
    </source>
</evidence>
<dbReference type="InterPro" id="IPR008271">
    <property type="entry name" value="Ser/Thr_kinase_AS"/>
</dbReference>
<evidence type="ECO:0000256" key="4">
    <source>
        <dbReference type="ARBA" id="ARBA00022475"/>
    </source>
</evidence>
<evidence type="ECO:0000256" key="12">
    <source>
        <dbReference type="ARBA" id="ARBA00054261"/>
    </source>
</evidence>
<evidence type="ECO:0000259" key="15">
    <source>
        <dbReference type="PROSITE" id="PS50011"/>
    </source>
</evidence>
<dbReference type="PROSITE" id="PS50011">
    <property type="entry name" value="PROTEIN_KINASE_DOM"/>
    <property type="match status" value="2"/>
</dbReference>
<dbReference type="Proteomes" id="UP000626092">
    <property type="component" value="Unassembled WGS sequence"/>
</dbReference>
<protein>
    <recommendedName>
        <fullName evidence="3">non-specific serine/threonine protein kinase</fullName>
        <ecNumber evidence="3">2.7.11.1</ecNumber>
    </recommendedName>
</protein>
<feature type="region of interest" description="Disordered" evidence="14">
    <location>
        <begin position="482"/>
        <end position="544"/>
    </location>
</feature>
<dbReference type="PANTHER" id="PTHR47985">
    <property type="entry name" value="OS07G0668900 PROTEIN"/>
    <property type="match status" value="1"/>
</dbReference>
<evidence type="ECO:0000256" key="5">
    <source>
        <dbReference type="ARBA" id="ARBA00022527"/>
    </source>
</evidence>
<evidence type="ECO:0000256" key="14">
    <source>
        <dbReference type="SAM" id="MobiDB-lite"/>
    </source>
</evidence>
<feature type="binding site" evidence="13">
    <location>
        <position position="138"/>
    </location>
    <ligand>
        <name>ATP</name>
        <dbReference type="ChEBI" id="CHEBI:30616"/>
    </ligand>
</feature>
<organism evidence="16 17">
    <name type="scientific">Rhododendron simsii</name>
    <name type="common">Sims's rhododendron</name>
    <dbReference type="NCBI Taxonomy" id="118357"/>
    <lineage>
        <taxon>Eukaryota</taxon>
        <taxon>Viridiplantae</taxon>
        <taxon>Streptophyta</taxon>
        <taxon>Embryophyta</taxon>
        <taxon>Tracheophyta</taxon>
        <taxon>Spermatophyta</taxon>
        <taxon>Magnoliopsida</taxon>
        <taxon>eudicotyledons</taxon>
        <taxon>Gunneridae</taxon>
        <taxon>Pentapetalae</taxon>
        <taxon>asterids</taxon>
        <taxon>Ericales</taxon>
        <taxon>Ericaceae</taxon>
        <taxon>Ericoideae</taxon>
        <taxon>Rhodoreae</taxon>
        <taxon>Rhododendron</taxon>
    </lineage>
</organism>
<proteinExistence type="inferred from homology"/>
<dbReference type="InterPro" id="IPR017441">
    <property type="entry name" value="Protein_kinase_ATP_BS"/>
</dbReference>
<dbReference type="PANTHER" id="PTHR47985:SF3">
    <property type="entry name" value="SERINE_THREONINE-PROTEIN KINASE PBL21-RELATED"/>
    <property type="match status" value="1"/>
</dbReference>
<dbReference type="GO" id="GO:0004674">
    <property type="term" value="F:protein serine/threonine kinase activity"/>
    <property type="evidence" value="ECO:0007669"/>
    <property type="project" value="UniProtKB-KW"/>
</dbReference>
<feature type="domain" description="Protein kinase" evidence="15">
    <location>
        <begin position="568"/>
        <end position="851"/>
    </location>
</feature>
<dbReference type="PROSITE" id="PS00107">
    <property type="entry name" value="PROTEIN_KINASE_ATP"/>
    <property type="match status" value="2"/>
</dbReference>
<evidence type="ECO:0000256" key="7">
    <source>
        <dbReference type="ARBA" id="ARBA00022741"/>
    </source>
</evidence>
<evidence type="ECO:0000313" key="17">
    <source>
        <dbReference type="Proteomes" id="UP000626092"/>
    </source>
</evidence>
<evidence type="ECO:0000256" key="13">
    <source>
        <dbReference type="PROSITE-ProRule" id="PRU10141"/>
    </source>
</evidence>
<dbReference type="CDD" id="cd14066">
    <property type="entry name" value="STKc_IRAK"/>
    <property type="match status" value="2"/>
</dbReference>
<gene>
    <name evidence="16" type="ORF">RHSIM_Rhsim07G0256500</name>
</gene>
<reference evidence="16" key="1">
    <citation type="submission" date="2019-11" db="EMBL/GenBank/DDBJ databases">
        <authorList>
            <person name="Liu Y."/>
            <person name="Hou J."/>
            <person name="Li T.-Q."/>
            <person name="Guan C.-H."/>
            <person name="Wu X."/>
            <person name="Wu H.-Z."/>
            <person name="Ling F."/>
            <person name="Zhang R."/>
            <person name="Shi X.-G."/>
            <person name="Ren J.-P."/>
            <person name="Chen E.-F."/>
            <person name="Sun J.-M."/>
        </authorList>
    </citation>
    <scope>NUCLEOTIDE SEQUENCE</scope>
    <source>
        <strain evidence="16">Adult_tree_wgs_1</strain>
        <tissue evidence="16">Leaves</tissue>
    </source>
</reference>
<dbReference type="Gene3D" id="3.30.200.20">
    <property type="entry name" value="Phosphorylase Kinase, domain 1"/>
    <property type="match status" value="2"/>
</dbReference>
<dbReference type="InterPro" id="IPR001245">
    <property type="entry name" value="Ser-Thr/Tyr_kinase_cat_dom"/>
</dbReference>
<dbReference type="Pfam" id="PF07714">
    <property type="entry name" value="PK_Tyr_Ser-Thr"/>
    <property type="match status" value="2"/>
</dbReference>
<evidence type="ECO:0000256" key="1">
    <source>
        <dbReference type="ARBA" id="ARBA00004193"/>
    </source>
</evidence>
<comment type="similarity">
    <text evidence="2">Belongs to the protein kinase superfamily. Ser/Thr protein kinase family.</text>
</comment>
<evidence type="ECO:0000256" key="8">
    <source>
        <dbReference type="ARBA" id="ARBA00022777"/>
    </source>
</evidence>
<dbReference type="EMBL" id="WJXA01000007">
    <property type="protein sequence ID" value="KAF7139615.1"/>
    <property type="molecule type" value="Genomic_DNA"/>
</dbReference>
<dbReference type="GO" id="GO:0090404">
    <property type="term" value="C:pollen tube tip"/>
    <property type="evidence" value="ECO:0007669"/>
    <property type="project" value="UniProtKB-ARBA"/>
</dbReference>
<dbReference type="EC" id="2.7.11.1" evidence="3"/>
<evidence type="ECO:0000256" key="10">
    <source>
        <dbReference type="ARBA" id="ARBA00023136"/>
    </source>
</evidence>
<evidence type="ECO:0000256" key="9">
    <source>
        <dbReference type="ARBA" id="ARBA00022840"/>
    </source>
</evidence>
<name>A0A834GS61_RHOSS</name>
<dbReference type="GO" id="GO:0010183">
    <property type="term" value="P:pollen tube guidance"/>
    <property type="evidence" value="ECO:0007669"/>
    <property type="project" value="UniProtKB-ARBA"/>
</dbReference>
<dbReference type="GO" id="GO:0005886">
    <property type="term" value="C:plasma membrane"/>
    <property type="evidence" value="ECO:0007669"/>
    <property type="project" value="UniProtKB-SubCell"/>
</dbReference>
<keyword evidence="11" id="KW-0449">Lipoprotein</keyword>
<feature type="binding site" evidence="13">
    <location>
        <position position="607"/>
    </location>
    <ligand>
        <name>ATP</name>
        <dbReference type="ChEBI" id="CHEBI:30616"/>
    </ligand>
</feature>
<feature type="region of interest" description="Disordered" evidence="14">
    <location>
        <begin position="858"/>
        <end position="903"/>
    </location>
</feature>
<evidence type="ECO:0000313" key="16">
    <source>
        <dbReference type="EMBL" id="KAF7139615.1"/>
    </source>
</evidence>
<comment type="function">
    <text evidence="12">May be involved in plant defense signaling.</text>
</comment>
<keyword evidence="6" id="KW-0808">Transferase</keyword>
<keyword evidence="7 13" id="KW-0547">Nucleotide-binding</keyword>
<keyword evidence="8" id="KW-0418">Kinase</keyword>
<dbReference type="SUPFAM" id="SSF56112">
    <property type="entry name" value="Protein kinase-like (PK-like)"/>
    <property type="match status" value="2"/>
</dbReference>
<keyword evidence="17" id="KW-1185">Reference proteome</keyword>
<dbReference type="FunFam" id="3.30.200.20:FF:000228">
    <property type="entry name" value="Serine/threonine-protein kinase BIK1"/>
    <property type="match status" value="1"/>
</dbReference>
<dbReference type="AlphaFoldDB" id="A0A834GS61"/>
<keyword evidence="5" id="KW-0723">Serine/threonine-protein kinase</keyword>
<evidence type="ECO:0000256" key="3">
    <source>
        <dbReference type="ARBA" id="ARBA00012513"/>
    </source>
</evidence>